<sequence length="307" mass="34401">MSIFRSYRTKEKVSVGLMWGINLATLLYVMIEYPNLPDIIPHHYGFFGEPDEWGGKWMLWIMTGVQIFISAVEHAALHKAIKDSERTGFSDMTGRDALSSMGPVVAGGIGWITFAGTYWGRLGKGFLIVFLGATAAVIIYVCVKARSNAGQIAGEAKKLEKSTCESGGYAVETGDLTFQGKIAVWMWAVLLFINGAMLVAAATEAEQGEIVFMAITLILIDIFLVPMYFRNRILLKDKEMVIFFGLFKKRIAYENIILLKETHNPLSSLAMSLDRIYIYTLSGDNVMVSVKDKKGFMQEVYRRKRLQ</sequence>
<dbReference type="InterPro" id="IPR012867">
    <property type="entry name" value="DUF1648"/>
</dbReference>
<proteinExistence type="predicted"/>
<feature type="transmembrane region" description="Helical" evidence="1">
    <location>
        <begin position="98"/>
        <end position="119"/>
    </location>
</feature>
<dbReference type="Pfam" id="PF06713">
    <property type="entry name" value="bPH_4"/>
    <property type="match status" value="1"/>
</dbReference>
<gene>
    <name evidence="4" type="ORF">FLB61_05195</name>
</gene>
<feature type="domain" description="Uncharacterized protein YyaB-like PH" evidence="2">
    <location>
        <begin position="235"/>
        <end position="302"/>
    </location>
</feature>
<protein>
    <submittedName>
        <fullName evidence="4">DUF1648 domain-containing protein</fullName>
    </submittedName>
</protein>
<reference evidence="4 5" key="1">
    <citation type="journal article" date="2020" name="New Microbes New Infect">
        <title>Sellimonas caecigallum sp. nov., description and genome sequence of a new member of the Sellimonas genus isolated from the cecum of feral chicken.</title>
        <authorList>
            <person name="Wongkuna S."/>
            <person name="Ghimire S."/>
            <person name="Antony L."/>
            <person name="Chankhamhaengdecha S."/>
            <person name="Janvilisri T."/>
            <person name="Scaria J."/>
        </authorList>
    </citation>
    <scope>NUCLEOTIDE SEQUENCE [LARGE SCALE GENOMIC DNA]</scope>
    <source>
        <strain evidence="4 5">SW451</strain>
    </source>
</reference>
<keyword evidence="1" id="KW-0472">Membrane</keyword>
<dbReference type="RefSeq" id="WP_087212041.1">
    <property type="nucleotide sequence ID" value="NZ_CP173660.1"/>
</dbReference>
<evidence type="ECO:0000256" key="1">
    <source>
        <dbReference type="SAM" id="Phobius"/>
    </source>
</evidence>
<name>A0ABS7L608_9FIRM</name>
<dbReference type="Proteomes" id="UP000779049">
    <property type="component" value="Unassembled WGS sequence"/>
</dbReference>
<comment type="caution">
    <text evidence="4">The sequence shown here is derived from an EMBL/GenBank/DDBJ whole genome shotgun (WGS) entry which is preliminary data.</text>
</comment>
<keyword evidence="1" id="KW-0812">Transmembrane</keyword>
<feature type="transmembrane region" description="Helical" evidence="1">
    <location>
        <begin position="125"/>
        <end position="143"/>
    </location>
</feature>
<dbReference type="EMBL" id="VIRV01000005">
    <property type="protein sequence ID" value="MBY0758488.1"/>
    <property type="molecule type" value="Genomic_DNA"/>
</dbReference>
<feature type="transmembrane region" description="Helical" evidence="1">
    <location>
        <begin position="12"/>
        <end position="31"/>
    </location>
</feature>
<dbReference type="Pfam" id="PF07853">
    <property type="entry name" value="DUF1648"/>
    <property type="match status" value="1"/>
</dbReference>
<feature type="transmembrane region" description="Helical" evidence="1">
    <location>
        <begin position="182"/>
        <end position="203"/>
    </location>
</feature>
<evidence type="ECO:0000259" key="2">
    <source>
        <dbReference type="Pfam" id="PF06713"/>
    </source>
</evidence>
<feature type="transmembrane region" description="Helical" evidence="1">
    <location>
        <begin position="209"/>
        <end position="229"/>
    </location>
</feature>
<keyword evidence="5" id="KW-1185">Reference proteome</keyword>
<evidence type="ECO:0000313" key="5">
    <source>
        <dbReference type="Proteomes" id="UP000779049"/>
    </source>
</evidence>
<evidence type="ECO:0000259" key="3">
    <source>
        <dbReference type="Pfam" id="PF07853"/>
    </source>
</evidence>
<evidence type="ECO:0000313" key="4">
    <source>
        <dbReference type="EMBL" id="MBY0758488.1"/>
    </source>
</evidence>
<accession>A0ABS7L608</accession>
<keyword evidence="1" id="KW-1133">Transmembrane helix</keyword>
<dbReference type="InterPro" id="IPR009589">
    <property type="entry name" value="PH_YyaB-like"/>
</dbReference>
<organism evidence="4 5">
    <name type="scientific">Sellimonas caecigallum</name>
    <dbReference type="NCBI Taxonomy" id="2592333"/>
    <lineage>
        <taxon>Bacteria</taxon>
        <taxon>Bacillati</taxon>
        <taxon>Bacillota</taxon>
        <taxon>Clostridia</taxon>
        <taxon>Lachnospirales</taxon>
        <taxon>Lachnospiraceae</taxon>
        <taxon>Sellimonas</taxon>
    </lineage>
</organism>
<feature type="transmembrane region" description="Helical" evidence="1">
    <location>
        <begin position="57"/>
        <end position="77"/>
    </location>
</feature>
<feature type="domain" description="DUF1648" evidence="3">
    <location>
        <begin position="21"/>
        <end position="66"/>
    </location>
</feature>